<dbReference type="SUPFAM" id="SSF48008">
    <property type="entry name" value="GntR ligand-binding domain-like"/>
    <property type="match status" value="1"/>
</dbReference>
<dbReference type="Gene3D" id="1.10.10.10">
    <property type="entry name" value="Winged helix-like DNA-binding domain superfamily/Winged helix DNA-binding domain"/>
    <property type="match status" value="1"/>
</dbReference>
<dbReference type="SMART" id="SM00345">
    <property type="entry name" value="HTH_GNTR"/>
    <property type="match status" value="1"/>
</dbReference>
<evidence type="ECO:0000256" key="1">
    <source>
        <dbReference type="ARBA" id="ARBA00023015"/>
    </source>
</evidence>
<dbReference type="PANTHER" id="PTHR43537:SF24">
    <property type="entry name" value="GLUCONATE OPERON TRANSCRIPTIONAL REPRESSOR"/>
    <property type="match status" value="1"/>
</dbReference>
<dbReference type="InterPro" id="IPR011711">
    <property type="entry name" value="GntR_C"/>
</dbReference>
<dbReference type="EMBL" id="CP049989">
    <property type="protein sequence ID" value="QIM51749.1"/>
    <property type="molecule type" value="Genomic_DNA"/>
</dbReference>
<dbReference type="SUPFAM" id="SSF46785">
    <property type="entry name" value="Winged helix' DNA-binding domain"/>
    <property type="match status" value="1"/>
</dbReference>
<proteinExistence type="predicted"/>
<evidence type="ECO:0000256" key="3">
    <source>
        <dbReference type="ARBA" id="ARBA00023163"/>
    </source>
</evidence>
<sequence>MSKTANPAARTIALTLQRRIVDGTYPGGMPIRQAEVATEFGVSHIPVREALASLAQGGLVDIQPNRGAVVTTLSADQCLELAEMRVALESIALKHSMKRLSAKDLVAARQALARGAKADSLEERSQWNWAFHRLLHAGAARPFLLSQLETLWKHADRYLHYTWKNAHYEARSDSEHEELLAAVAAKDEHLALRLNKRHILGAATVAIDLIKANEVAEQGGA</sequence>
<dbReference type="PANTHER" id="PTHR43537">
    <property type="entry name" value="TRANSCRIPTIONAL REGULATOR, GNTR FAMILY"/>
    <property type="match status" value="1"/>
</dbReference>
<keyword evidence="6" id="KW-1185">Reference proteome</keyword>
<keyword evidence="3" id="KW-0804">Transcription</keyword>
<evidence type="ECO:0000256" key="2">
    <source>
        <dbReference type="ARBA" id="ARBA00023125"/>
    </source>
</evidence>
<feature type="domain" description="HTH gntR-type" evidence="4">
    <location>
        <begin position="6"/>
        <end position="73"/>
    </location>
</feature>
<evidence type="ECO:0000313" key="5">
    <source>
        <dbReference type="EMBL" id="QIM51749.1"/>
    </source>
</evidence>
<dbReference type="KEGG" id="hcz:G9Q37_06125"/>
<dbReference type="AlphaFoldDB" id="A0A6G8IF63"/>
<dbReference type="InterPro" id="IPR008920">
    <property type="entry name" value="TF_FadR/GntR_C"/>
</dbReference>
<dbReference type="GO" id="GO:0003700">
    <property type="term" value="F:DNA-binding transcription factor activity"/>
    <property type="evidence" value="ECO:0007669"/>
    <property type="project" value="InterPro"/>
</dbReference>
<reference evidence="5 6" key="1">
    <citation type="submission" date="2020-03" db="EMBL/GenBank/DDBJ databases">
        <title>Hydrogenophaga sp. nov. isolated from cyanobacterial mat.</title>
        <authorList>
            <person name="Thorat V."/>
            <person name="Kirdat K."/>
            <person name="Tiwarekar B."/>
            <person name="Costa E.D."/>
            <person name="Yadav A."/>
        </authorList>
    </citation>
    <scope>NUCLEOTIDE SEQUENCE [LARGE SCALE GENOMIC DNA]</scope>
    <source>
        <strain evidence="5 6">BA0156</strain>
    </source>
</reference>
<gene>
    <name evidence="5" type="ORF">G9Q37_06125</name>
</gene>
<evidence type="ECO:0000259" key="4">
    <source>
        <dbReference type="PROSITE" id="PS50949"/>
    </source>
</evidence>
<organism evidence="5 6">
    <name type="scientific">Hydrogenophaga crocea</name>
    <dbReference type="NCBI Taxonomy" id="2716225"/>
    <lineage>
        <taxon>Bacteria</taxon>
        <taxon>Pseudomonadati</taxon>
        <taxon>Pseudomonadota</taxon>
        <taxon>Betaproteobacteria</taxon>
        <taxon>Burkholderiales</taxon>
        <taxon>Comamonadaceae</taxon>
        <taxon>Hydrogenophaga</taxon>
    </lineage>
</organism>
<dbReference type="SMART" id="SM00895">
    <property type="entry name" value="FCD"/>
    <property type="match status" value="1"/>
</dbReference>
<protein>
    <submittedName>
        <fullName evidence="5">GntR family transcriptional regulator</fullName>
    </submittedName>
</protein>
<dbReference type="Pfam" id="PF07729">
    <property type="entry name" value="FCD"/>
    <property type="match status" value="1"/>
</dbReference>
<dbReference type="RefSeq" id="WP_166226031.1">
    <property type="nucleotide sequence ID" value="NZ_CP049989.1"/>
</dbReference>
<dbReference type="InterPro" id="IPR036388">
    <property type="entry name" value="WH-like_DNA-bd_sf"/>
</dbReference>
<dbReference type="CDD" id="cd07377">
    <property type="entry name" value="WHTH_GntR"/>
    <property type="match status" value="1"/>
</dbReference>
<dbReference type="Pfam" id="PF00392">
    <property type="entry name" value="GntR"/>
    <property type="match status" value="1"/>
</dbReference>
<dbReference type="InterPro" id="IPR036390">
    <property type="entry name" value="WH_DNA-bd_sf"/>
</dbReference>
<dbReference type="InterPro" id="IPR000524">
    <property type="entry name" value="Tscrpt_reg_HTH_GntR"/>
</dbReference>
<dbReference type="GO" id="GO:0003677">
    <property type="term" value="F:DNA binding"/>
    <property type="evidence" value="ECO:0007669"/>
    <property type="project" value="UniProtKB-KW"/>
</dbReference>
<dbReference type="Proteomes" id="UP000503162">
    <property type="component" value="Chromosome"/>
</dbReference>
<dbReference type="PROSITE" id="PS50949">
    <property type="entry name" value="HTH_GNTR"/>
    <property type="match status" value="1"/>
</dbReference>
<name>A0A6G8IF63_9BURK</name>
<evidence type="ECO:0000313" key="6">
    <source>
        <dbReference type="Proteomes" id="UP000503162"/>
    </source>
</evidence>
<dbReference type="Gene3D" id="1.20.120.530">
    <property type="entry name" value="GntR ligand-binding domain-like"/>
    <property type="match status" value="1"/>
</dbReference>
<accession>A0A6G8IF63</accession>
<keyword evidence="1" id="KW-0805">Transcription regulation</keyword>
<keyword evidence="2" id="KW-0238">DNA-binding</keyword>